<keyword evidence="5 7" id="KW-0456">Lyase</keyword>
<dbReference type="PANTHER" id="PTHR21091">
    <property type="entry name" value="METHYLTETRAHYDROFOLATE:HOMOCYSTEINE METHYLTRANSFERASE RELATED"/>
    <property type="match status" value="1"/>
</dbReference>
<evidence type="ECO:0000256" key="9">
    <source>
        <dbReference type="RuleBase" id="RU004169"/>
    </source>
</evidence>
<dbReference type="EMBL" id="JARRAG010000001">
    <property type="protein sequence ID" value="MDG3002762.1"/>
    <property type="molecule type" value="Genomic_DNA"/>
</dbReference>
<comment type="caution">
    <text evidence="7">Lacks conserved residue(s) required for the propagation of feature annotation.</text>
</comment>
<dbReference type="Pfam" id="PF01208">
    <property type="entry name" value="URO-D"/>
    <property type="match status" value="1"/>
</dbReference>
<organism evidence="12 13">
    <name type="scientific">Paludisphaera mucosa</name>
    <dbReference type="NCBI Taxonomy" id="3030827"/>
    <lineage>
        <taxon>Bacteria</taxon>
        <taxon>Pseudomonadati</taxon>
        <taxon>Planctomycetota</taxon>
        <taxon>Planctomycetia</taxon>
        <taxon>Isosphaerales</taxon>
        <taxon>Isosphaeraceae</taxon>
        <taxon>Paludisphaera</taxon>
    </lineage>
</organism>
<reference evidence="12 13" key="1">
    <citation type="submission" date="2023-03" db="EMBL/GenBank/DDBJ databases">
        <title>Paludisphaera mucosa sp. nov. a novel planctomycete from northern fen.</title>
        <authorList>
            <person name="Ivanova A."/>
        </authorList>
    </citation>
    <scope>NUCLEOTIDE SEQUENCE [LARGE SCALE GENOMIC DNA]</scope>
    <source>
        <strain evidence="12 13">Pla2</strain>
    </source>
</reference>
<evidence type="ECO:0000256" key="8">
    <source>
        <dbReference type="RuleBase" id="RU000554"/>
    </source>
</evidence>
<accession>A0ABT6F5G0</accession>
<evidence type="ECO:0000256" key="7">
    <source>
        <dbReference type="HAMAP-Rule" id="MF_00218"/>
    </source>
</evidence>
<feature type="binding site" evidence="7">
    <location>
        <position position="165"/>
    </location>
    <ligand>
        <name>substrate</name>
    </ligand>
</feature>
<dbReference type="GO" id="GO:0004853">
    <property type="term" value="F:uroporphyrinogen decarboxylase activity"/>
    <property type="evidence" value="ECO:0007669"/>
    <property type="project" value="UniProtKB-EC"/>
</dbReference>
<gene>
    <name evidence="7 12" type="primary">hemE</name>
    <name evidence="12" type="ORF">PZE19_03085</name>
</gene>
<comment type="catalytic activity">
    <reaction evidence="7 8">
        <text>uroporphyrinogen III + 4 H(+) = coproporphyrinogen III + 4 CO2</text>
        <dbReference type="Rhea" id="RHEA:19865"/>
        <dbReference type="ChEBI" id="CHEBI:15378"/>
        <dbReference type="ChEBI" id="CHEBI:16526"/>
        <dbReference type="ChEBI" id="CHEBI:57308"/>
        <dbReference type="ChEBI" id="CHEBI:57309"/>
        <dbReference type="EC" id="4.1.1.37"/>
    </reaction>
</comment>
<feature type="binding site" evidence="7">
    <location>
        <begin position="39"/>
        <end position="43"/>
    </location>
    <ligand>
        <name>substrate</name>
    </ligand>
</feature>
<evidence type="ECO:0000256" key="4">
    <source>
        <dbReference type="ARBA" id="ARBA00022793"/>
    </source>
</evidence>
<feature type="site" description="Transition state stabilizer" evidence="7">
    <location>
        <position position="88"/>
    </location>
</feature>
<dbReference type="Proteomes" id="UP001216907">
    <property type="component" value="Unassembled WGS sequence"/>
</dbReference>
<proteinExistence type="inferred from homology"/>
<dbReference type="Gene3D" id="3.20.20.210">
    <property type="match status" value="1"/>
</dbReference>
<dbReference type="InterPro" id="IPR006361">
    <property type="entry name" value="Uroporphyrinogen_deCO2ase_HemE"/>
</dbReference>
<sequence length="357" mass="39028">MTSEPSTQDPTIPDALWNSRFLKACRREPVDATPVWLMRQAGRYMTEYRSLRAKVSFLELCKNPELAAETTIFAAETLGVDAAILFADILLILEPLGFGLEFSKGEGPVIHDPIREAAHVAGMMPLEDLSALSYVFDAIRLIRAGLPAGLPLIGFAGAPFTLACYAIEGGGSKNYERAKAFMYGDPGAWNALMTVLTDSTARYLNAQVKAGVQAVQVFDSWVGSLGPDDYRRFVLPHMRRLFDQIDPGVPAIHFGADTGSLLELQRDAGGTVIGLDWRVELDRCWERLGPEVAVQGNLDPVVLFAPLSEIALQTRRILGQAGGRPGHIFNLGHGILPHTPVDHVRALVQMVHEFSAR</sequence>
<feature type="binding site" evidence="7">
    <location>
        <position position="333"/>
    </location>
    <ligand>
        <name>substrate</name>
    </ligand>
</feature>
<comment type="function">
    <text evidence="7">Catalyzes the decarboxylation of four acetate groups of uroporphyrinogen-III to yield coproporphyrinogen-III.</text>
</comment>
<keyword evidence="13" id="KW-1185">Reference proteome</keyword>
<evidence type="ECO:0000256" key="5">
    <source>
        <dbReference type="ARBA" id="ARBA00023239"/>
    </source>
</evidence>
<feature type="domain" description="Uroporphyrinogen decarboxylase (URO-D)" evidence="11">
    <location>
        <begin position="153"/>
        <end position="169"/>
    </location>
</feature>
<evidence type="ECO:0000256" key="3">
    <source>
        <dbReference type="ARBA" id="ARBA00012288"/>
    </source>
</evidence>
<dbReference type="InterPro" id="IPR038071">
    <property type="entry name" value="UROD/MetE-like_sf"/>
</dbReference>
<dbReference type="CDD" id="cd00717">
    <property type="entry name" value="URO-D"/>
    <property type="match status" value="1"/>
</dbReference>
<comment type="subunit">
    <text evidence="7">Homodimer.</text>
</comment>
<comment type="similarity">
    <text evidence="2 7 9">Belongs to the uroporphyrinogen decarboxylase family.</text>
</comment>
<name>A0ABT6F5G0_9BACT</name>
<dbReference type="HAMAP" id="MF_00218">
    <property type="entry name" value="URO_D"/>
    <property type="match status" value="1"/>
</dbReference>
<feature type="domain" description="Uroporphyrinogen decarboxylase (URO-D)" evidence="10">
    <location>
        <begin position="34"/>
        <end position="43"/>
    </location>
</feature>
<dbReference type="PROSITE" id="PS00907">
    <property type="entry name" value="UROD_2"/>
    <property type="match status" value="1"/>
</dbReference>
<dbReference type="SUPFAM" id="SSF51726">
    <property type="entry name" value="UROD/MetE-like"/>
    <property type="match status" value="1"/>
</dbReference>
<keyword evidence="6 7" id="KW-0627">Porphyrin biosynthesis</keyword>
<dbReference type="NCBIfam" id="TIGR01464">
    <property type="entry name" value="hemE"/>
    <property type="match status" value="1"/>
</dbReference>
<evidence type="ECO:0000256" key="1">
    <source>
        <dbReference type="ARBA" id="ARBA00004804"/>
    </source>
</evidence>
<comment type="subcellular location">
    <subcellularLocation>
        <location evidence="7">Cytoplasm</location>
    </subcellularLocation>
</comment>
<feature type="binding site" evidence="7">
    <location>
        <position position="220"/>
    </location>
    <ligand>
        <name>substrate</name>
    </ligand>
</feature>
<protein>
    <recommendedName>
        <fullName evidence="3 7">Uroporphyrinogen decarboxylase</fullName>
        <shortName evidence="7">UPD</shortName>
        <shortName evidence="7">URO-D</shortName>
        <ecNumber evidence="3 7">4.1.1.37</ecNumber>
    </recommendedName>
</protein>
<keyword evidence="4 7" id="KW-0210">Decarboxylase</keyword>
<dbReference type="InterPro" id="IPR000257">
    <property type="entry name" value="Uroporphyrinogen_deCOase"/>
</dbReference>
<evidence type="ECO:0000313" key="12">
    <source>
        <dbReference type="EMBL" id="MDG3002762.1"/>
    </source>
</evidence>
<keyword evidence="7" id="KW-0963">Cytoplasm</keyword>
<dbReference type="EC" id="4.1.1.37" evidence="3 7"/>
<dbReference type="RefSeq" id="WP_277859126.1">
    <property type="nucleotide sequence ID" value="NZ_JARRAG010000001.1"/>
</dbReference>
<evidence type="ECO:0000259" key="10">
    <source>
        <dbReference type="PROSITE" id="PS00906"/>
    </source>
</evidence>
<comment type="caution">
    <text evidence="12">The sequence shown here is derived from an EMBL/GenBank/DDBJ whole genome shotgun (WGS) entry which is preliminary data.</text>
</comment>
<evidence type="ECO:0000313" key="13">
    <source>
        <dbReference type="Proteomes" id="UP001216907"/>
    </source>
</evidence>
<evidence type="ECO:0000256" key="2">
    <source>
        <dbReference type="ARBA" id="ARBA00009935"/>
    </source>
</evidence>
<dbReference type="PROSITE" id="PS00906">
    <property type="entry name" value="UROD_1"/>
    <property type="match status" value="1"/>
</dbReference>
<feature type="binding site" evidence="7">
    <location>
        <position position="88"/>
    </location>
    <ligand>
        <name>substrate</name>
    </ligand>
</feature>
<evidence type="ECO:0000256" key="6">
    <source>
        <dbReference type="ARBA" id="ARBA00023244"/>
    </source>
</evidence>
<evidence type="ECO:0000259" key="11">
    <source>
        <dbReference type="PROSITE" id="PS00907"/>
    </source>
</evidence>
<comment type="pathway">
    <text evidence="1 7 8">Porphyrin-containing compound metabolism; protoporphyrin-IX biosynthesis; coproporphyrinogen-III from 5-aminolevulinate: step 4/4.</text>
</comment>
<dbReference type="PANTHER" id="PTHR21091:SF169">
    <property type="entry name" value="UROPORPHYRINOGEN DECARBOXYLASE"/>
    <property type="match status" value="1"/>
</dbReference>